<feature type="non-terminal residue" evidence="10">
    <location>
        <position position="1"/>
    </location>
</feature>
<dbReference type="AlphaFoldDB" id="A0A443SMX5"/>
<keyword evidence="3" id="KW-0732">Signal</keyword>
<evidence type="ECO:0000259" key="9">
    <source>
        <dbReference type="PROSITE" id="PS50835"/>
    </source>
</evidence>
<sequence>SSSAKNAKPEFVSPISNISVPVGRDALLECTVMNLANFQPAVSQALSKKLAIDSQVAWLRSDPDTGTLLSLHTTIIAKDHRLRVTHNNYRQWYLHIKDVQESDRGFYMCQINTESMISQTGFLDVLVPPSIVEHETSSDVIVDERNKLSLRCKASGYPAPNITWRREDGKELNLGFYGGKRHAAMKVDSEYLNISQVVREDMAAYLCIAWNGVPPSVIRPKIRVHSQLVGASKGMDVQLECNVEASPKPLLSWIRHDQIILLPSHKYQISEEINSYKIKMKLKITELEDKDFGAYKCIAKNTPGEKEGYIRVYEVAPPTTLSVPVKSTSSSTAYNTPRKVLTVSTTTVLSDDNIHRDQLLTNNLKENAQKSEYRTNVQKRNRLSLTSSVLM</sequence>
<dbReference type="SMART" id="SM00408">
    <property type="entry name" value="IGc2"/>
    <property type="match status" value="3"/>
</dbReference>
<organism evidence="10 11">
    <name type="scientific">Leptotrombidium deliense</name>
    <dbReference type="NCBI Taxonomy" id="299467"/>
    <lineage>
        <taxon>Eukaryota</taxon>
        <taxon>Metazoa</taxon>
        <taxon>Ecdysozoa</taxon>
        <taxon>Arthropoda</taxon>
        <taxon>Chelicerata</taxon>
        <taxon>Arachnida</taxon>
        <taxon>Acari</taxon>
        <taxon>Acariformes</taxon>
        <taxon>Trombidiformes</taxon>
        <taxon>Prostigmata</taxon>
        <taxon>Anystina</taxon>
        <taxon>Parasitengona</taxon>
        <taxon>Trombiculoidea</taxon>
        <taxon>Trombiculidae</taxon>
        <taxon>Leptotrombidium</taxon>
    </lineage>
</organism>
<dbReference type="PANTHER" id="PTHR12231:SF253">
    <property type="entry name" value="DPR-INTERACTING PROTEIN ETA, ISOFORM B-RELATED"/>
    <property type="match status" value="1"/>
</dbReference>
<keyword evidence="11" id="KW-1185">Reference proteome</keyword>
<feature type="non-terminal residue" evidence="10">
    <location>
        <position position="391"/>
    </location>
</feature>
<evidence type="ECO:0000256" key="3">
    <source>
        <dbReference type="ARBA" id="ARBA00022729"/>
    </source>
</evidence>
<evidence type="ECO:0000256" key="2">
    <source>
        <dbReference type="ARBA" id="ARBA00022475"/>
    </source>
</evidence>
<protein>
    <submittedName>
        <fullName evidence="10">Lachesin-like protein</fullName>
    </submittedName>
</protein>
<dbReference type="SMART" id="SM00406">
    <property type="entry name" value="IGv"/>
    <property type="match status" value="2"/>
</dbReference>
<dbReference type="Proteomes" id="UP000288716">
    <property type="component" value="Unassembled WGS sequence"/>
</dbReference>
<evidence type="ECO:0000256" key="7">
    <source>
        <dbReference type="ARBA" id="ARBA00023180"/>
    </source>
</evidence>
<accession>A0A443SMX5</accession>
<dbReference type="InterPro" id="IPR013783">
    <property type="entry name" value="Ig-like_fold"/>
</dbReference>
<dbReference type="SUPFAM" id="SSF48726">
    <property type="entry name" value="Immunoglobulin"/>
    <property type="match status" value="3"/>
</dbReference>
<comment type="subcellular location">
    <subcellularLocation>
        <location evidence="1">Cell membrane</location>
    </subcellularLocation>
</comment>
<dbReference type="GO" id="GO:0005886">
    <property type="term" value="C:plasma membrane"/>
    <property type="evidence" value="ECO:0007669"/>
    <property type="project" value="UniProtKB-SubCell"/>
</dbReference>
<dbReference type="InterPro" id="IPR007110">
    <property type="entry name" value="Ig-like_dom"/>
</dbReference>
<dbReference type="InterPro" id="IPR003598">
    <property type="entry name" value="Ig_sub2"/>
</dbReference>
<dbReference type="InterPro" id="IPR036179">
    <property type="entry name" value="Ig-like_dom_sf"/>
</dbReference>
<dbReference type="GO" id="GO:0043005">
    <property type="term" value="C:neuron projection"/>
    <property type="evidence" value="ECO:0007669"/>
    <property type="project" value="TreeGrafter"/>
</dbReference>
<feature type="domain" description="Ig-like" evidence="9">
    <location>
        <begin position="129"/>
        <end position="223"/>
    </location>
</feature>
<evidence type="ECO:0000256" key="8">
    <source>
        <dbReference type="ARBA" id="ARBA00023319"/>
    </source>
</evidence>
<evidence type="ECO:0000256" key="5">
    <source>
        <dbReference type="ARBA" id="ARBA00023136"/>
    </source>
</evidence>
<reference evidence="10 11" key="1">
    <citation type="journal article" date="2018" name="Gigascience">
        <title>Genomes of trombidid mites reveal novel predicted allergens and laterally-transferred genes associated with secondary metabolism.</title>
        <authorList>
            <person name="Dong X."/>
            <person name="Chaisiri K."/>
            <person name="Xia D."/>
            <person name="Armstrong S.D."/>
            <person name="Fang Y."/>
            <person name="Donnelly M.J."/>
            <person name="Kadowaki T."/>
            <person name="McGarry J.W."/>
            <person name="Darby A.C."/>
            <person name="Makepeace B.L."/>
        </authorList>
    </citation>
    <scope>NUCLEOTIDE SEQUENCE [LARGE SCALE GENOMIC DNA]</scope>
    <source>
        <strain evidence="10">UoL-UT</strain>
    </source>
</reference>
<evidence type="ECO:0000256" key="1">
    <source>
        <dbReference type="ARBA" id="ARBA00004236"/>
    </source>
</evidence>
<keyword evidence="6" id="KW-1015">Disulfide bond</keyword>
<name>A0A443SMX5_9ACAR</name>
<dbReference type="EMBL" id="NCKV01001179">
    <property type="protein sequence ID" value="RWS28855.1"/>
    <property type="molecule type" value="Genomic_DNA"/>
</dbReference>
<keyword evidence="5" id="KW-0472">Membrane</keyword>
<keyword evidence="8" id="KW-0393">Immunoglobulin domain</keyword>
<dbReference type="VEuPathDB" id="VectorBase:LDEU003185"/>
<evidence type="ECO:0000256" key="6">
    <source>
        <dbReference type="ARBA" id="ARBA00023157"/>
    </source>
</evidence>
<evidence type="ECO:0000313" key="10">
    <source>
        <dbReference type="EMBL" id="RWS28855.1"/>
    </source>
</evidence>
<gene>
    <name evidence="10" type="ORF">B4U80_01393</name>
</gene>
<dbReference type="OrthoDB" id="10012075at2759"/>
<dbReference type="InterPro" id="IPR003599">
    <property type="entry name" value="Ig_sub"/>
</dbReference>
<dbReference type="PROSITE" id="PS50835">
    <property type="entry name" value="IG_LIKE"/>
    <property type="match status" value="3"/>
</dbReference>
<keyword evidence="4" id="KW-0677">Repeat</keyword>
<feature type="domain" description="Ig-like" evidence="9">
    <location>
        <begin position="231"/>
        <end position="316"/>
    </location>
</feature>
<evidence type="ECO:0000256" key="4">
    <source>
        <dbReference type="ARBA" id="ARBA00022737"/>
    </source>
</evidence>
<dbReference type="PANTHER" id="PTHR12231">
    <property type="entry name" value="CTX-RELATED TYPE I TRANSMEMBRANE PROTEIN"/>
    <property type="match status" value="1"/>
</dbReference>
<feature type="domain" description="Ig-like" evidence="9">
    <location>
        <begin position="9"/>
        <end position="124"/>
    </location>
</feature>
<dbReference type="SMART" id="SM00409">
    <property type="entry name" value="IG"/>
    <property type="match status" value="3"/>
</dbReference>
<dbReference type="Pfam" id="PF13927">
    <property type="entry name" value="Ig_3"/>
    <property type="match status" value="2"/>
</dbReference>
<dbReference type="FunFam" id="2.60.40.10:FF:000328">
    <property type="entry name" value="CLUMA_CG000981, isoform A"/>
    <property type="match status" value="1"/>
</dbReference>
<dbReference type="InterPro" id="IPR013106">
    <property type="entry name" value="Ig_V-set"/>
</dbReference>
<dbReference type="STRING" id="299467.A0A443SMX5"/>
<keyword evidence="2" id="KW-1003">Cell membrane</keyword>
<proteinExistence type="predicted"/>
<evidence type="ECO:0000313" key="11">
    <source>
        <dbReference type="Proteomes" id="UP000288716"/>
    </source>
</evidence>
<keyword evidence="7" id="KW-0325">Glycoprotein</keyword>
<dbReference type="Gene3D" id="2.60.40.10">
    <property type="entry name" value="Immunoglobulins"/>
    <property type="match status" value="3"/>
</dbReference>
<dbReference type="InterPro" id="IPR051170">
    <property type="entry name" value="Neural/epithelial_adhesion"/>
</dbReference>
<comment type="caution">
    <text evidence="10">The sequence shown here is derived from an EMBL/GenBank/DDBJ whole genome shotgun (WGS) entry which is preliminary data.</text>
</comment>